<feature type="transmembrane region" description="Helical" evidence="1">
    <location>
        <begin position="125"/>
        <end position="148"/>
    </location>
</feature>
<dbReference type="Proteomes" id="UP000256919">
    <property type="component" value="Unassembled WGS sequence"/>
</dbReference>
<evidence type="ECO:0000256" key="1">
    <source>
        <dbReference type="SAM" id="Phobius"/>
    </source>
</evidence>
<reference evidence="2 3" key="1">
    <citation type="submission" date="2018-07" db="EMBL/GenBank/DDBJ databases">
        <title>Genomic Encyclopedia of Type Strains, Phase III (KMG-III): the genomes of soil and plant-associated and newly described type strains.</title>
        <authorList>
            <person name="Whitman W."/>
        </authorList>
    </citation>
    <scope>NUCLEOTIDE SEQUENCE [LARGE SCALE GENOMIC DNA]</scope>
    <source>
        <strain evidence="2 3">CECT 7948</strain>
    </source>
</reference>
<feature type="transmembrane region" description="Helical" evidence="1">
    <location>
        <begin position="54"/>
        <end position="72"/>
    </location>
</feature>
<organism evidence="2 3">
    <name type="scientific">Winogradskyella pacifica</name>
    <dbReference type="NCBI Taxonomy" id="664642"/>
    <lineage>
        <taxon>Bacteria</taxon>
        <taxon>Pseudomonadati</taxon>
        <taxon>Bacteroidota</taxon>
        <taxon>Flavobacteriia</taxon>
        <taxon>Flavobacteriales</taxon>
        <taxon>Flavobacteriaceae</taxon>
        <taxon>Winogradskyella</taxon>
    </lineage>
</organism>
<keyword evidence="1" id="KW-0812">Transmembrane</keyword>
<evidence type="ECO:0000313" key="2">
    <source>
        <dbReference type="EMBL" id="REE07862.1"/>
    </source>
</evidence>
<dbReference type="OrthoDB" id="9866849at2"/>
<feature type="transmembrane region" description="Helical" evidence="1">
    <location>
        <begin position="15"/>
        <end position="34"/>
    </location>
</feature>
<comment type="caution">
    <text evidence="2">The sequence shown here is derived from an EMBL/GenBank/DDBJ whole genome shotgun (WGS) entry which is preliminary data.</text>
</comment>
<keyword evidence="1" id="KW-1133">Transmembrane helix</keyword>
<gene>
    <name evidence="2" type="ORF">DFQ09_11056</name>
</gene>
<dbReference type="EMBL" id="QREI01000010">
    <property type="protein sequence ID" value="REE07862.1"/>
    <property type="molecule type" value="Genomic_DNA"/>
</dbReference>
<evidence type="ECO:0000313" key="3">
    <source>
        <dbReference type="Proteomes" id="UP000256919"/>
    </source>
</evidence>
<keyword evidence="3" id="KW-1185">Reference proteome</keyword>
<proteinExistence type="predicted"/>
<dbReference type="AlphaFoldDB" id="A0A3D9LKY5"/>
<name>A0A3D9LKY5_9FLAO</name>
<protein>
    <submittedName>
        <fullName evidence="2">Uncharacterized protein</fullName>
    </submittedName>
</protein>
<keyword evidence="1" id="KW-0472">Membrane</keyword>
<accession>A0A3D9LKY5</accession>
<dbReference type="RefSeq" id="WP_115812513.1">
    <property type="nucleotide sequence ID" value="NZ_QREI01000010.1"/>
</dbReference>
<sequence>MELEFDDVKKIRKSLLITSAVGILFSKLVKFSTGTIDFLGFSLPIVDSVFLPNYIGYLIAFFIVALIIRYNNDSFKESYSKKIENIGSSSISNLYRIPSPNESVIRNQIADLEKKTKARSIATKYSVIVLDIVFPLVLGVIALVIIFFKL</sequence>